<name>A0A9X7W1W2_9BACL</name>
<reference evidence="1 2" key="1">
    <citation type="submission" date="2021-02" db="EMBL/GenBank/DDBJ databases">
        <title>Alicyclobacillus curvatus sp. nov. and Alicyclobacillus mengziensis sp. nov., two acidophilic bacteria isolated from acid mine drainage.</title>
        <authorList>
            <person name="Huang Y."/>
        </authorList>
    </citation>
    <scope>NUCLEOTIDE SEQUENCE [LARGE SCALE GENOMIC DNA]</scope>
    <source>
        <strain evidence="1 2">S30H14</strain>
    </source>
</reference>
<organism evidence="1 2">
    <name type="scientific">Alicyclobacillus mengziensis</name>
    <dbReference type="NCBI Taxonomy" id="2931921"/>
    <lineage>
        <taxon>Bacteria</taxon>
        <taxon>Bacillati</taxon>
        <taxon>Bacillota</taxon>
        <taxon>Bacilli</taxon>
        <taxon>Bacillales</taxon>
        <taxon>Alicyclobacillaceae</taxon>
        <taxon>Alicyclobacillus</taxon>
    </lineage>
</organism>
<evidence type="ECO:0000313" key="2">
    <source>
        <dbReference type="Proteomes" id="UP000663505"/>
    </source>
</evidence>
<keyword evidence="2" id="KW-1185">Reference proteome</keyword>
<dbReference type="KEGG" id="afx:JZ786_06820"/>
<dbReference type="Proteomes" id="UP000663505">
    <property type="component" value="Chromosome"/>
</dbReference>
<evidence type="ECO:0000313" key="1">
    <source>
        <dbReference type="EMBL" id="QSO48672.1"/>
    </source>
</evidence>
<dbReference type="RefSeq" id="WP_206657995.1">
    <property type="nucleotide sequence ID" value="NZ_CP071182.1"/>
</dbReference>
<dbReference type="InterPro" id="IPR027396">
    <property type="entry name" value="DsrEFH-like"/>
</dbReference>
<dbReference type="EMBL" id="CP071182">
    <property type="protein sequence ID" value="QSO48672.1"/>
    <property type="molecule type" value="Genomic_DNA"/>
</dbReference>
<gene>
    <name evidence="1" type="ORF">JZ786_06820</name>
</gene>
<dbReference type="Gene3D" id="3.40.1260.10">
    <property type="entry name" value="DsrEFH-like"/>
    <property type="match status" value="1"/>
</dbReference>
<protein>
    <submittedName>
        <fullName evidence="1">Uncharacterized protein</fullName>
    </submittedName>
</protein>
<proteinExistence type="predicted"/>
<accession>A0A9X7W1W2</accession>
<dbReference type="AlphaFoldDB" id="A0A9X7W1W2"/>
<sequence length="85" mass="9270">MKKNRGQDVEVYFFGPGVELVGKPSDKVKEALTMLRNAEVYGGYCPFNAQQFDVESAVSGEGLHGEPAGEALVRLIEEGYQVVGY</sequence>